<dbReference type="InterPro" id="IPR005956">
    <property type="entry name" value="4OHPhenylPyrv_dOase"/>
</dbReference>
<dbReference type="GO" id="GO:0003868">
    <property type="term" value="F:4-hydroxyphenylpyruvate dioxygenase activity"/>
    <property type="evidence" value="ECO:0007669"/>
    <property type="project" value="InterPro"/>
</dbReference>
<feature type="domain" description="VOC" evidence="6">
    <location>
        <begin position="7"/>
        <end position="140"/>
    </location>
</feature>
<dbReference type="PROSITE" id="PS51819">
    <property type="entry name" value="VOC"/>
    <property type="match status" value="1"/>
</dbReference>
<evidence type="ECO:0000313" key="7">
    <source>
        <dbReference type="Ensembl" id="ENSCJPP00005011372.1"/>
    </source>
</evidence>
<evidence type="ECO:0000256" key="2">
    <source>
        <dbReference type="ARBA" id="ARBA00005877"/>
    </source>
</evidence>
<dbReference type="Gene3D" id="3.10.180.10">
    <property type="entry name" value="2,3-Dihydroxybiphenyl 1,2-Dioxygenase, domain 1"/>
    <property type="match status" value="1"/>
</dbReference>
<sequence length="183" mass="19602">MAASLSRPCFLSLHVPFGQGCAQDLAAAFRFQPVAVRETPRVRQLALRRGNAVFLLNQRLTPAGISSHDFLYDVDPRPTQGTASNVCLEVDDVPGLCAQLQSRGCAVPVPPIEVRDERGSVTYSVVSSAVGNVSHTLLDRSRYRGPFLPGFQPIQEAAAPGDGDSSVHTAVLPTLARPLCTPR</sequence>
<name>A0A8C2TFJ4_COTJA</name>
<evidence type="ECO:0000313" key="8">
    <source>
        <dbReference type="Proteomes" id="UP000694412"/>
    </source>
</evidence>
<dbReference type="InterPro" id="IPR041736">
    <property type="entry name" value="4OHPhenylPyrv_dOase_N"/>
</dbReference>
<dbReference type="CDD" id="cd08342">
    <property type="entry name" value="HPPD_N_like"/>
    <property type="match status" value="1"/>
</dbReference>
<proteinExistence type="inferred from homology"/>
<dbReference type="SUPFAM" id="SSF54593">
    <property type="entry name" value="Glyoxalase/Bleomycin resistance protein/Dihydroxybiphenyl dioxygenase"/>
    <property type="match status" value="1"/>
</dbReference>
<keyword evidence="4" id="KW-0677">Repeat</keyword>
<dbReference type="PANTHER" id="PTHR11959:SF10">
    <property type="entry name" value="4-HYDROXYPHENYLPYRUVATE DIOXYGENASE-LIKE PROTEIN"/>
    <property type="match status" value="1"/>
</dbReference>
<evidence type="ECO:0000256" key="4">
    <source>
        <dbReference type="ARBA" id="ARBA00022737"/>
    </source>
</evidence>
<keyword evidence="8" id="KW-1185">Reference proteome</keyword>
<reference evidence="7" key="3">
    <citation type="submission" date="2025-09" db="UniProtKB">
        <authorList>
            <consortium name="Ensembl"/>
        </authorList>
    </citation>
    <scope>IDENTIFICATION</scope>
</reference>
<dbReference type="Ensembl" id="ENSCJPT00005016621.1">
    <property type="protein sequence ID" value="ENSCJPP00005011372.1"/>
    <property type="gene ID" value="ENSCJPG00005009769.1"/>
</dbReference>
<dbReference type="Proteomes" id="UP000694412">
    <property type="component" value="Chromosome 8"/>
</dbReference>
<reference evidence="7" key="2">
    <citation type="submission" date="2025-08" db="UniProtKB">
        <authorList>
            <consortium name="Ensembl"/>
        </authorList>
    </citation>
    <scope>IDENTIFICATION</scope>
</reference>
<protein>
    <recommendedName>
        <fullName evidence="6">VOC domain-containing protein</fullName>
    </recommendedName>
</protein>
<evidence type="ECO:0000256" key="1">
    <source>
        <dbReference type="ARBA" id="ARBA00001962"/>
    </source>
</evidence>
<dbReference type="GeneTree" id="ENSGT00530000063474"/>
<dbReference type="InterPro" id="IPR037523">
    <property type="entry name" value="VOC_core"/>
</dbReference>
<evidence type="ECO:0000256" key="5">
    <source>
        <dbReference type="ARBA" id="ARBA00023004"/>
    </source>
</evidence>
<dbReference type="GO" id="GO:0009072">
    <property type="term" value="P:aromatic amino acid metabolic process"/>
    <property type="evidence" value="ECO:0007669"/>
    <property type="project" value="InterPro"/>
</dbReference>
<organism evidence="7 8">
    <name type="scientific">Coturnix japonica</name>
    <name type="common">Japanese quail</name>
    <name type="synonym">Coturnix coturnix japonica</name>
    <dbReference type="NCBI Taxonomy" id="93934"/>
    <lineage>
        <taxon>Eukaryota</taxon>
        <taxon>Metazoa</taxon>
        <taxon>Chordata</taxon>
        <taxon>Craniata</taxon>
        <taxon>Vertebrata</taxon>
        <taxon>Euteleostomi</taxon>
        <taxon>Archelosauria</taxon>
        <taxon>Archosauria</taxon>
        <taxon>Dinosauria</taxon>
        <taxon>Saurischia</taxon>
        <taxon>Theropoda</taxon>
        <taxon>Coelurosauria</taxon>
        <taxon>Aves</taxon>
        <taxon>Neognathae</taxon>
        <taxon>Galloanserae</taxon>
        <taxon>Galliformes</taxon>
        <taxon>Phasianidae</taxon>
        <taxon>Perdicinae</taxon>
        <taxon>Coturnix</taxon>
    </lineage>
</organism>
<keyword evidence="5" id="KW-0408">Iron</keyword>
<comment type="cofactor">
    <cofactor evidence="1">
        <name>Fe cation</name>
        <dbReference type="ChEBI" id="CHEBI:24875"/>
    </cofactor>
</comment>
<accession>A0A8C2TFJ4</accession>
<evidence type="ECO:0000259" key="6">
    <source>
        <dbReference type="PROSITE" id="PS51819"/>
    </source>
</evidence>
<reference evidence="7" key="1">
    <citation type="submission" date="2015-11" db="EMBL/GenBank/DDBJ databases">
        <authorList>
            <consortium name="International Coturnix japonica Genome Analysis Consortium"/>
            <person name="Warren W."/>
            <person name="Burt D.W."/>
            <person name="Antin P.B."/>
            <person name="Lanford R."/>
            <person name="Gros J."/>
            <person name="Wilson R.K."/>
        </authorList>
    </citation>
    <scope>NUCLEOTIDE SEQUENCE [LARGE SCALE GENOMIC DNA]</scope>
</reference>
<dbReference type="AlphaFoldDB" id="A0A8C2TFJ4"/>
<evidence type="ECO:0000256" key="3">
    <source>
        <dbReference type="ARBA" id="ARBA00022723"/>
    </source>
</evidence>
<dbReference type="InterPro" id="IPR029068">
    <property type="entry name" value="Glyas_Bleomycin-R_OHBP_Dase"/>
</dbReference>
<dbReference type="PROSITE" id="PS51257">
    <property type="entry name" value="PROKAR_LIPOPROTEIN"/>
    <property type="match status" value="1"/>
</dbReference>
<dbReference type="GO" id="GO:0046872">
    <property type="term" value="F:metal ion binding"/>
    <property type="evidence" value="ECO:0007669"/>
    <property type="project" value="UniProtKB-KW"/>
</dbReference>
<keyword evidence="3" id="KW-0479">Metal-binding</keyword>
<comment type="similarity">
    <text evidence="2">Belongs to the 4HPPD family.</text>
</comment>
<dbReference type="PANTHER" id="PTHR11959">
    <property type="entry name" value="4-HYDROXYPHENYLPYRUVATE DIOXYGENASE"/>
    <property type="match status" value="1"/>
</dbReference>